<dbReference type="AlphaFoldDB" id="A0A8J3CLN0"/>
<feature type="region of interest" description="Disordered" evidence="1">
    <location>
        <begin position="107"/>
        <end position="138"/>
    </location>
</feature>
<evidence type="ECO:0000313" key="2">
    <source>
        <dbReference type="EMBL" id="GGM84062.1"/>
    </source>
</evidence>
<dbReference type="RefSeq" id="WP_189062124.1">
    <property type="nucleotide sequence ID" value="NZ_BMMK01000067.1"/>
</dbReference>
<dbReference type="Proteomes" id="UP000637578">
    <property type="component" value="Unassembled WGS sequence"/>
</dbReference>
<evidence type="ECO:0000256" key="1">
    <source>
        <dbReference type="SAM" id="MobiDB-lite"/>
    </source>
</evidence>
<protein>
    <submittedName>
        <fullName evidence="2">Uncharacterized protein</fullName>
    </submittedName>
</protein>
<reference evidence="2" key="1">
    <citation type="journal article" date="2014" name="Int. J. Syst. Evol. Microbiol.">
        <title>Complete genome sequence of Corynebacterium casei LMG S-19264T (=DSM 44701T), isolated from a smear-ripened cheese.</title>
        <authorList>
            <consortium name="US DOE Joint Genome Institute (JGI-PGF)"/>
            <person name="Walter F."/>
            <person name="Albersmeier A."/>
            <person name="Kalinowski J."/>
            <person name="Ruckert C."/>
        </authorList>
    </citation>
    <scope>NUCLEOTIDE SEQUENCE</scope>
    <source>
        <strain evidence="2">CGMCC 4.5737</strain>
    </source>
</reference>
<keyword evidence="3" id="KW-1185">Reference proteome</keyword>
<comment type="caution">
    <text evidence="2">The sequence shown here is derived from an EMBL/GenBank/DDBJ whole genome shotgun (WGS) entry which is preliminary data.</text>
</comment>
<gene>
    <name evidence="2" type="ORF">GCM10012275_63390</name>
</gene>
<dbReference type="EMBL" id="BMMK01000067">
    <property type="protein sequence ID" value="GGM84062.1"/>
    <property type="molecule type" value="Genomic_DNA"/>
</dbReference>
<name>A0A8J3CLN0_9PSEU</name>
<sequence>MGTDQTGSEVALVRYLRARGFTVDEEHPDVYVVTAYRGTPMPLRPRVRLPQPLLNEYLEILDRTPGATGGLSALSLTETHLEEALTAGVDGQNRTTAVGVRRGPTGDVEWFWDRQPSPPPPDYGAAPDDLEWRTDRPE</sequence>
<proteinExistence type="predicted"/>
<evidence type="ECO:0000313" key="3">
    <source>
        <dbReference type="Proteomes" id="UP000637578"/>
    </source>
</evidence>
<accession>A0A8J3CLN0</accession>
<organism evidence="2 3">
    <name type="scientific">Longimycelium tulufanense</name>
    <dbReference type="NCBI Taxonomy" id="907463"/>
    <lineage>
        <taxon>Bacteria</taxon>
        <taxon>Bacillati</taxon>
        <taxon>Actinomycetota</taxon>
        <taxon>Actinomycetes</taxon>
        <taxon>Pseudonocardiales</taxon>
        <taxon>Pseudonocardiaceae</taxon>
        <taxon>Longimycelium</taxon>
    </lineage>
</organism>
<reference evidence="2" key="2">
    <citation type="submission" date="2020-09" db="EMBL/GenBank/DDBJ databases">
        <authorList>
            <person name="Sun Q."/>
            <person name="Zhou Y."/>
        </authorList>
    </citation>
    <scope>NUCLEOTIDE SEQUENCE</scope>
    <source>
        <strain evidence="2">CGMCC 4.5737</strain>
    </source>
</reference>